<dbReference type="Proteomes" id="UP000434101">
    <property type="component" value="Unassembled WGS sequence"/>
</dbReference>
<feature type="domain" description="Helicase C-terminal" evidence="7">
    <location>
        <begin position="540"/>
        <end position="706"/>
    </location>
</feature>
<evidence type="ECO:0000259" key="6">
    <source>
        <dbReference type="PROSITE" id="PS51192"/>
    </source>
</evidence>
<dbReference type="InterPro" id="IPR050615">
    <property type="entry name" value="ATP-dep_DNA_Helicase"/>
</dbReference>
<keyword evidence="2" id="KW-0378">Hydrolase</keyword>
<dbReference type="Pfam" id="PF00271">
    <property type="entry name" value="Helicase_C"/>
    <property type="match status" value="1"/>
</dbReference>
<dbReference type="InterPro" id="IPR006935">
    <property type="entry name" value="Helicase/UvrB_N"/>
</dbReference>
<feature type="region of interest" description="Disordered" evidence="5">
    <location>
        <begin position="240"/>
        <end position="274"/>
    </location>
</feature>
<evidence type="ECO:0000256" key="1">
    <source>
        <dbReference type="ARBA" id="ARBA00022741"/>
    </source>
</evidence>
<feature type="domain" description="Helicase ATP-binding" evidence="6">
    <location>
        <begin position="286"/>
        <end position="459"/>
    </location>
</feature>
<dbReference type="PROSITE" id="PS51192">
    <property type="entry name" value="HELICASE_ATP_BIND_1"/>
    <property type="match status" value="1"/>
</dbReference>
<evidence type="ECO:0000259" key="7">
    <source>
        <dbReference type="PROSITE" id="PS51194"/>
    </source>
</evidence>
<comment type="caution">
    <text evidence="8">The sequence shown here is derived from an EMBL/GenBank/DDBJ whole genome shotgun (WGS) entry which is preliminary data.</text>
</comment>
<evidence type="ECO:0000256" key="5">
    <source>
        <dbReference type="SAM" id="MobiDB-lite"/>
    </source>
</evidence>
<dbReference type="SMART" id="SM00487">
    <property type="entry name" value="DEXDc"/>
    <property type="match status" value="1"/>
</dbReference>
<evidence type="ECO:0000256" key="2">
    <source>
        <dbReference type="ARBA" id="ARBA00022801"/>
    </source>
</evidence>
<proteinExistence type="predicted"/>
<protein>
    <submittedName>
        <fullName evidence="8">DEAD/DEAH box helicase family protein</fullName>
    </submittedName>
</protein>
<dbReference type="OrthoDB" id="204523at2157"/>
<evidence type="ECO:0000256" key="3">
    <source>
        <dbReference type="ARBA" id="ARBA00022806"/>
    </source>
</evidence>
<dbReference type="Gene3D" id="3.40.50.300">
    <property type="entry name" value="P-loop containing nucleotide triphosphate hydrolases"/>
    <property type="match status" value="2"/>
</dbReference>
<organism evidence="8 9">
    <name type="scientific">Natronorubrum halalkaliphilum</name>
    <dbReference type="NCBI Taxonomy" id="2691917"/>
    <lineage>
        <taxon>Archaea</taxon>
        <taxon>Methanobacteriati</taxon>
        <taxon>Methanobacteriota</taxon>
        <taxon>Stenosarchaea group</taxon>
        <taxon>Halobacteria</taxon>
        <taxon>Halobacteriales</taxon>
        <taxon>Natrialbaceae</taxon>
        <taxon>Natronorubrum</taxon>
    </lineage>
</organism>
<evidence type="ECO:0000313" key="8">
    <source>
        <dbReference type="EMBL" id="MXV64440.1"/>
    </source>
</evidence>
<dbReference type="InterPro" id="IPR001650">
    <property type="entry name" value="Helicase_C-like"/>
</dbReference>
<evidence type="ECO:0000256" key="4">
    <source>
        <dbReference type="ARBA" id="ARBA00022840"/>
    </source>
</evidence>
<dbReference type="GO" id="GO:0016787">
    <property type="term" value="F:hydrolase activity"/>
    <property type="evidence" value="ECO:0007669"/>
    <property type="project" value="UniProtKB-KW"/>
</dbReference>
<dbReference type="Pfam" id="PF04851">
    <property type="entry name" value="ResIII"/>
    <property type="match status" value="1"/>
</dbReference>
<dbReference type="SUPFAM" id="SSF52540">
    <property type="entry name" value="P-loop containing nucleoside triphosphate hydrolases"/>
    <property type="match status" value="1"/>
</dbReference>
<dbReference type="SMART" id="SM00490">
    <property type="entry name" value="HELICc"/>
    <property type="match status" value="1"/>
</dbReference>
<feature type="compositionally biased region" description="Acidic residues" evidence="5">
    <location>
        <begin position="255"/>
        <end position="266"/>
    </location>
</feature>
<dbReference type="InterPro" id="IPR014001">
    <property type="entry name" value="Helicase_ATP-bd"/>
</dbReference>
<dbReference type="CDD" id="cd17926">
    <property type="entry name" value="DEXHc_RE"/>
    <property type="match status" value="1"/>
</dbReference>
<dbReference type="GO" id="GO:0004386">
    <property type="term" value="F:helicase activity"/>
    <property type="evidence" value="ECO:0007669"/>
    <property type="project" value="UniProtKB-KW"/>
</dbReference>
<dbReference type="InterPro" id="IPR027417">
    <property type="entry name" value="P-loop_NTPase"/>
</dbReference>
<keyword evidence="3 8" id="KW-0347">Helicase</keyword>
<dbReference type="RefSeq" id="WP_160067769.1">
    <property type="nucleotide sequence ID" value="NZ_WUYX01000071.1"/>
</dbReference>
<dbReference type="AlphaFoldDB" id="A0A6B0VS30"/>
<dbReference type="PANTHER" id="PTHR11274">
    <property type="entry name" value="RAD25/XP-B DNA REPAIR HELICASE"/>
    <property type="match status" value="1"/>
</dbReference>
<keyword evidence="1" id="KW-0547">Nucleotide-binding</keyword>
<dbReference type="PANTHER" id="PTHR11274:SF0">
    <property type="entry name" value="GENERAL TRANSCRIPTION AND DNA REPAIR FACTOR IIH HELICASE SUBUNIT XPB"/>
    <property type="match status" value="1"/>
</dbReference>
<dbReference type="EMBL" id="WUYX01000071">
    <property type="protein sequence ID" value="MXV64440.1"/>
    <property type="molecule type" value="Genomic_DNA"/>
</dbReference>
<keyword evidence="4" id="KW-0067">ATP-binding</keyword>
<sequence>MSEGIENEEEAKGLHSLSLEVSYNSGEHDLLNEFYIPCLEYADRYDRAAGYFDSKSLTIAAQGVSELVINEGKMRLIASPRLSPNDIEVLEKIAEGEADEDQESEIVEGALHRGLSAEQFSDFLKQDRFKCMAWMLQEDLLEIKIAYLRDADESNPFSHYHEKIGVFTDEYGNKAAFSGSINETELGWTDNYESFNVYPNWTPGLDMLASEKQSHFKKLWNNEDPRVIVKDLPDAVEEGLKEHSPDTVDGRPDLEMFEDDSSGETEVENKSDDGISLWPHQKEAVDTWIANDYTGILAMATGTGKTRAAIKAANLDANSRLTVVAVPKDALLTQWKSSIENLIPDADVMICSSNTSWDDRIISVVNPYKIASPDLIQDQPKQFIVTTVHTAIGDAFKAFVQDIPPQHLQLVADEVHRYGADSFSQLFDYDAGRRLGLSATPERRDEKGNERIEDYFEDIIFEYRTKEAVREGYLTDYEYHPLICELNEEEYEDYKEYSKWIAQVVEQLEDADPTERNKLEDKKEDWQRKRAKILKKAEAKPDRFEEFLKSDHPTPSIIFCEDTEQLDDIRERLNNQNKQFAEYVSDMDSEKKSSAFYQFNKGHVDYLLAIECLDEGVDVPDCPTGIVISSTSNERQFIQRRGRVLRKSEEKDKAMVYDMITLPGLSANEQDDTARNFIEKELNRAKVFMEAAENRDSIRLKLNEELEPYGFGHLAFVST</sequence>
<dbReference type="CDD" id="cd09179">
    <property type="entry name" value="PLDc_N_DEXD_a"/>
    <property type="match status" value="1"/>
</dbReference>
<dbReference type="PROSITE" id="PS51194">
    <property type="entry name" value="HELICASE_CTER"/>
    <property type="match status" value="1"/>
</dbReference>
<name>A0A6B0VS30_9EURY</name>
<feature type="compositionally biased region" description="Basic and acidic residues" evidence="5">
    <location>
        <begin position="240"/>
        <end position="254"/>
    </location>
</feature>
<gene>
    <name evidence="8" type="ORF">GS429_20685</name>
</gene>
<dbReference type="GO" id="GO:0005524">
    <property type="term" value="F:ATP binding"/>
    <property type="evidence" value="ECO:0007669"/>
    <property type="project" value="UniProtKB-KW"/>
</dbReference>
<dbReference type="GO" id="GO:0003677">
    <property type="term" value="F:DNA binding"/>
    <property type="evidence" value="ECO:0007669"/>
    <property type="project" value="InterPro"/>
</dbReference>
<keyword evidence="9" id="KW-1185">Reference proteome</keyword>
<accession>A0A6B0VS30</accession>
<reference evidence="8 9" key="1">
    <citation type="submission" date="2020-01" db="EMBL/GenBank/DDBJ databases">
        <title>Natronorubrum sp. JWXQ-INN 674 isolated from Inner Mongolia Autonomous Region of China.</title>
        <authorList>
            <person name="Xue Q."/>
        </authorList>
    </citation>
    <scope>NUCLEOTIDE SEQUENCE [LARGE SCALE GENOMIC DNA]</scope>
    <source>
        <strain evidence="8 9">JWXQ-INN-674</strain>
    </source>
</reference>
<dbReference type="GO" id="GO:0140097">
    <property type="term" value="F:catalytic activity, acting on DNA"/>
    <property type="evidence" value="ECO:0007669"/>
    <property type="project" value="UniProtKB-ARBA"/>
</dbReference>
<evidence type="ECO:0000313" key="9">
    <source>
        <dbReference type="Proteomes" id="UP000434101"/>
    </source>
</evidence>